<dbReference type="Gene3D" id="3.30.70.1020">
    <property type="entry name" value="Trehalose-6-phosphate phosphatase related protein, domain 2"/>
    <property type="match status" value="1"/>
</dbReference>
<dbReference type="InterPro" id="IPR036412">
    <property type="entry name" value="HAD-like_sf"/>
</dbReference>
<comment type="pathway">
    <text evidence="3">Glycan biosynthesis; trehalose biosynthesis.</text>
</comment>
<evidence type="ECO:0000313" key="5">
    <source>
        <dbReference type="Proteomes" id="UP000572680"/>
    </source>
</evidence>
<accession>A0A7W3QQJ8</accession>
<dbReference type="InterPro" id="IPR023214">
    <property type="entry name" value="HAD_sf"/>
</dbReference>
<dbReference type="RefSeq" id="WP_182847664.1">
    <property type="nucleotide sequence ID" value="NZ_BAAALP010000045.1"/>
</dbReference>
<dbReference type="GO" id="GO:0046872">
    <property type="term" value="F:metal ion binding"/>
    <property type="evidence" value="ECO:0007669"/>
    <property type="project" value="UniProtKB-KW"/>
</dbReference>
<keyword evidence="3" id="KW-0479">Metal-binding</keyword>
<proteinExistence type="inferred from homology"/>
<dbReference type="Gene3D" id="3.40.50.1000">
    <property type="entry name" value="HAD superfamily/HAD-like"/>
    <property type="match status" value="1"/>
</dbReference>
<keyword evidence="5" id="KW-1185">Reference proteome</keyword>
<name>A0A7W3QQJ8_ACTNM</name>
<evidence type="ECO:0000313" key="4">
    <source>
        <dbReference type="EMBL" id="MBA8955707.1"/>
    </source>
</evidence>
<comment type="function">
    <text evidence="2 3">Removes the phosphate from trehalose 6-phosphate to produce free trehalose.</text>
</comment>
<comment type="caution">
    <text evidence="4">The sequence shown here is derived from an EMBL/GenBank/DDBJ whole genome shotgun (WGS) entry which is preliminary data.</text>
</comment>
<gene>
    <name evidence="4" type="ORF">HNR61_007383</name>
</gene>
<dbReference type="GO" id="GO:0004805">
    <property type="term" value="F:trehalose-phosphatase activity"/>
    <property type="evidence" value="ECO:0007669"/>
    <property type="project" value="UniProtKB-EC"/>
</dbReference>
<comment type="cofactor">
    <cofactor evidence="3">
        <name>Mg(2+)</name>
        <dbReference type="ChEBI" id="CHEBI:18420"/>
    </cofactor>
</comment>
<dbReference type="Proteomes" id="UP000572680">
    <property type="component" value="Unassembled WGS sequence"/>
</dbReference>
<sequence>MISPPATTAAGASGLDAIRDNPAEAVLGFDFDGTLAPIVADPAAARAHPRAAPTLARLAPLVGSLVIITGRPAATAVEYGGFDGLDGLVVLGQYGRERWESGVLTAPEPPPGVAEVRAKLPEVLKASGAPPETYVEDKGQALAVHTRRCAEPEKAFQRLRGIMAALAERTGLVVEPGRYVLELRPPGMDKGQALRSHLAERGRAPSAVLFAGDDLGDLAAYDAIEALRAEGVPGVKVCSASTEVTVLAERADVTVDGPEGVVAFLESMINDLS</sequence>
<dbReference type="EMBL" id="JACJIA010000012">
    <property type="protein sequence ID" value="MBA8955707.1"/>
    <property type="molecule type" value="Genomic_DNA"/>
</dbReference>
<dbReference type="UniPathway" id="UPA00299"/>
<comment type="similarity">
    <text evidence="3">Belongs to the trehalose phosphatase family.</text>
</comment>
<dbReference type="NCBIfam" id="TIGR00685">
    <property type="entry name" value="T6PP"/>
    <property type="match status" value="1"/>
</dbReference>
<dbReference type="InterPro" id="IPR003337">
    <property type="entry name" value="Trehalose_PPase"/>
</dbReference>
<dbReference type="SUPFAM" id="SSF56784">
    <property type="entry name" value="HAD-like"/>
    <property type="match status" value="1"/>
</dbReference>
<organism evidence="4 5">
    <name type="scientific">Actinomadura namibiensis</name>
    <dbReference type="NCBI Taxonomy" id="182080"/>
    <lineage>
        <taxon>Bacteria</taxon>
        <taxon>Bacillati</taxon>
        <taxon>Actinomycetota</taxon>
        <taxon>Actinomycetes</taxon>
        <taxon>Streptosporangiales</taxon>
        <taxon>Thermomonosporaceae</taxon>
        <taxon>Actinomadura</taxon>
    </lineage>
</organism>
<comment type="catalytic activity">
    <reaction evidence="3">
        <text>alpha,alpha-trehalose 6-phosphate + H2O = alpha,alpha-trehalose + phosphate</text>
        <dbReference type="Rhea" id="RHEA:23420"/>
        <dbReference type="ChEBI" id="CHEBI:15377"/>
        <dbReference type="ChEBI" id="CHEBI:16551"/>
        <dbReference type="ChEBI" id="CHEBI:43474"/>
        <dbReference type="ChEBI" id="CHEBI:58429"/>
        <dbReference type="EC" id="3.1.3.12"/>
    </reaction>
</comment>
<dbReference type="EC" id="3.1.3.12" evidence="3"/>
<evidence type="ECO:0000256" key="3">
    <source>
        <dbReference type="RuleBase" id="RU361117"/>
    </source>
</evidence>
<dbReference type="InterPro" id="IPR044651">
    <property type="entry name" value="OTSB-like"/>
</dbReference>
<dbReference type="PANTHER" id="PTHR43768:SF3">
    <property type="entry name" value="TREHALOSE 6-PHOSPHATE PHOSPHATASE"/>
    <property type="match status" value="1"/>
</dbReference>
<dbReference type="AlphaFoldDB" id="A0A7W3QQJ8"/>
<dbReference type="Pfam" id="PF02358">
    <property type="entry name" value="Trehalose_PPase"/>
    <property type="match status" value="1"/>
</dbReference>
<keyword evidence="3" id="KW-0460">Magnesium</keyword>
<dbReference type="GO" id="GO:0005992">
    <property type="term" value="P:trehalose biosynthetic process"/>
    <property type="evidence" value="ECO:0007669"/>
    <property type="project" value="UniProtKB-UniPathway"/>
</dbReference>
<keyword evidence="1 3" id="KW-0378">Hydrolase</keyword>
<evidence type="ECO:0000256" key="1">
    <source>
        <dbReference type="ARBA" id="ARBA00022801"/>
    </source>
</evidence>
<evidence type="ECO:0000256" key="2">
    <source>
        <dbReference type="ARBA" id="ARBA00024179"/>
    </source>
</evidence>
<reference evidence="4 5" key="1">
    <citation type="submission" date="2020-08" db="EMBL/GenBank/DDBJ databases">
        <title>Genomic Encyclopedia of Type Strains, Phase IV (KMG-IV): sequencing the most valuable type-strain genomes for metagenomic binning, comparative biology and taxonomic classification.</title>
        <authorList>
            <person name="Goeker M."/>
        </authorList>
    </citation>
    <scope>NUCLEOTIDE SEQUENCE [LARGE SCALE GENOMIC DNA]</scope>
    <source>
        <strain evidence="4 5">DSM 44197</strain>
    </source>
</reference>
<dbReference type="PANTHER" id="PTHR43768">
    <property type="entry name" value="TREHALOSE 6-PHOSPHATE PHOSPHATASE"/>
    <property type="match status" value="1"/>
</dbReference>
<protein>
    <recommendedName>
        <fullName evidence="3">Trehalose 6-phosphate phosphatase</fullName>
        <ecNumber evidence="3">3.1.3.12</ecNumber>
    </recommendedName>
</protein>